<dbReference type="Proteomes" id="UP000606974">
    <property type="component" value="Unassembled WGS sequence"/>
</dbReference>
<organism evidence="2 3">
    <name type="scientific">Endocarpon pusillum</name>
    <dbReference type="NCBI Taxonomy" id="364733"/>
    <lineage>
        <taxon>Eukaryota</taxon>
        <taxon>Fungi</taxon>
        <taxon>Dikarya</taxon>
        <taxon>Ascomycota</taxon>
        <taxon>Pezizomycotina</taxon>
        <taxon>Eurotiomycetes</taxon>
        <taxon>Chaetothyriomycetidae</taxon>
        <taxon>Verrucariales</taxon>
        <taxon>Verrucariaceae</taxon>
        <taxon>Endocarpon</taxon>
    </lineage>
</organism>
<gene>
    <name evidence="2" type="ORF">GJ744_003891</name>
</gene>
<dbReference type="OrthoDB" id="4158266at2759"/>
<sequence>MMVSPSRSAISLLLAALILASSSLVSATCYWVNSTLAPDSPFSVAPDDTACFPDQDDSPCCGTGWSCLSDGVCYIEQQGKPFYYRGTCTDKTWNSQQCPGWCFSFNTNTSIHPTHKMLTARGHGLVLLSR</sequence>
<evidence type="ECO:0000256" key="1">
    <source>
        <dbReference type="SAM" id="SignalP"/>
    </source>
</evidence>
<feature type="signal peptide" evidence="1">
    <location>
        <begin position="1"/>
        <end position="27"/>
    </location>
</feature>
<accession>A0A8H7A7A0</accession>
<comment type="caution">
    <text evidence="2">The sequence shown here is derived from an EMBL/GenBank/DDBJ whole genome shotgun (WGS) entry which is preliminary data.</text>
</comment>
<dbReference type="EMBL" id="JAACFV010000180">
    <property type="protein sequence ID" value="KAF7503408.1"/>
    <property type="molecule type" value="Genomic_DNA"/>
</dbReference>
<name>A0A8H7A7A0_9EURO</name>
<evidence type="ECO:0000313" key="3">
    <source>
        <dbReference type="Proteomes" id="UP000606974"/>
    </source>
</evidence>
<reference evidence="2" key="1">
    <citation type="submission" date="2020-02" db="EMBL/GenBank/DDBJ databases">
        <authorList>
            <person name="Palmer J.M."/>
        </authorList>
    </citation>
    <scope>NUCLEOTIDE SEQUENCE</scope>
    <source>
        <strain evidence="2">EPUS1.4</strain>
        <tissue evidence="2">Thallus</tissue>
    </source>
</reference>
<evidence type="ECO:0000313" key="2">
    <source>
        <dbReference type="EMBL" id="KAF7503408.1"/>
    </source>
</evidence>
<keyword evidence="1" id="KW-0732">Signal</keyword>
<keyword evidence="3" id="KW-1185">Reference proteome</keyword>
<dbReference type="AlphaFoldDB" id="A0A8H7A7A0"/>
<proteinExistence type="predicted"/>
<feature type="chain" id="PRO_5034661557" evidence="1">
    <location>
        <begin position="28"/>
        <end position="130"/>
    </location>
</feature>
<protein>
    <submittedName>
        <fullName evidence="2">Uncharacterized protein</fullName>
    </submittedName>
</protein>